<dbReference type="InterPro" id="IPR020631">
    <property type="entry name" value="THF_DH/CycHdrlase_NAD-bd_dom"/>
</dbReference>
<evidence type="ECO:0000256" key="1">
    <source>
        <dbReference type="ARBA" id="ARBA00004777"/>
    </source>
</evidence>
<evidence type="ECO:0000256" key="6">
    <source>
        <dbReference type="ARBA" id="ARBA00022801"/>
    </source>
</evidence>
<comment type="subunit">
    <text evidence="2 12">Homodimer.</text>
</comment>
<evidence type="ECO:0000313" key="15">
    <source>
        <dbReference type="EMBL" id="AIK96833.1"/>
    </source>
</evidence>
<dbReference type="eggNOG" id="COG0190">
    <property type="taxonomic scope" value="Bacteria"/>
</dbReference>
<dbReference type="Proteomes" id="UP000028926">
    <property type="component" value="Chromosome"/>
</dbReference>
<evidence type="ECO:0000256" key="3">
    <source>
        <dbReference type="ARBA" id="ARBA00022563"/>
    </source>
</evidence>
<dbReference type="OrthoDB" id="9803580at2"/>
<dbReference type="SUPFAM" id="SSF51735">
    <property type="entry name" value="NAD(P)-binding Rossmann-fold domains"/>
    <property type="match status" value="1"/>
</dbReference>
<comment type="similarity">
    <text evidence="12">Belongs to the tetrahydrofolate dehydrogenase/cyclohydrolase family.</text>
</comment>
<dbReference type="EC" id="1.5.1.5" evidence="12"/>
<dbReference type="InterPro" id="IPR020867">
    <property type="entry name" value="THF_DH/CycHdrlase_CS"/>
</dbReference>
<keyword evidence="5 12" id="KW-0658">Purine biosynthesis</keyword>
<dbReference type="Pfam" id="PF02882">
    <property type="entry name" value="THF_DHG_CYH_C"/>
    <property type="match status" value="1"/>
</dbReference>
<dbReference type="CDD" id="cd01080">
    <property type="entry name" value="NAD_bind_m-THF_DH_Cyclohyd"/>
    <property type="match status" value="1"/>
</dbReference>
<evidence type="ECO:0000256" key="7">
    <source>
        <dbReference type="ARBA" id="ARBA00022857"/>
    </source>
</evidence>
<dbReference type="GO" id="GO:0035999">
    <property type="term" value="P:tetrahydrofolate interconversion"/>
    <property type="evidence" value="ECO:0007669"/>
    <property type="project" value="UniProtKB-UniRule"/>
</dbReference>
<comment type="pathway">
    <text evidence="1 12">One-carbon metabolism; tetrahydrofolate interconversion.</text>
</comment>
<dbReference type="PANTHER" id="PTHR48099">
    <property type="entry name" value="C-1-TETRAHYDROFOLATE SYNTHASE, CYTOPLASMIC-RELATED"/>
    <property type="match status" value="1"/>
</dbReference>
<evidence type="ECO:0000256" key="10">
    <source>
        <dbReference type="ARBA" id="ARBA00023167"/>
    </source>
</evidence>
<dbReference type="GO" id="GO:0005829">
    <property type="term" value="C:cytosol"/>
    <property type="evidence" value="ECO:0007669"/>
    <property type="project" value="TreeGrafter"/>
</dbReference>
<dbReference type="Pfam" id="PF00763">
    <property type="entry name" value="THF_DHG_CYH"/>
    <property type="match status" value="1"/>
</dbReference>
<dbReference type="HAMAP" id="MF_01576">
    <property type="entry name" value="THF_DHG_CYH"/>
    <property type="match status" value="1"/>
</dbReference>
<evidence type="ECO:0000256" key="8">
    <source>
        <dbReference type="ARBA" id="ARBA00023002"/>
    </source>
</evidence>
<dbReference type="InterPro" id="IPR020630">
    <property type="entry name" value="THF_DH/CycHdrlase_cat_dom"/>
</dbReference>
<keyword evidence="8 12" id="KW-0560">Oxidoreductase</keyword>
<dbReference type="Gene3D" id="3.40.50.720">
    <property type="entry name" value="NAD(P)-binding Rossmann-like Domain"/>
    <property type="match status" value="1"/>
</dbReference>
<dbReference type="RefSeq" id="WP_038465568.1">
    <property type="nucleotide sequence ID" value="NZ_CP008941.1"/>
</dbReference>
<evidence type="ECO:0000256" key="5">
    <source>
        <dbReference type="ARBA" id="ARBA00022755"/>
    </source>
</evidence>
<evidence type="ECO:0000256" key="4">
    <source>
        <dbReference type="ARBA" id="ARBA00022605"/>
    </source>
</evidence>
<proteinExistence type="inferred from homology"/>
<dbReference type="EC" id="3.5.4.9" evidence="12"/>
<keyword evidence="9 12" id="KW-0368">Histidine biosynthesis</keyword>
<keyword evidence="4 12" id="KW-0028">Amino-acid biosynthesis</keyword>
<keyword evidence="11 12" id="KW-0511">Multifunctional enzyme</keyword>
<protein>
    <recommendedName>
        <fullName evidence="12">Bifunctional protein FolD</fullName>
    </recommendedName>
    <domain>
        <recommendedName>
            <fullName evidence="12">Methylenetetrahydrofolate dehydrogenase</fullName>
            <ecNumber evidence="12">1.5.1.5</ecNumber>
        </recommendedName>
    </domain>
    <domain>
        <recommendedName>
            <fullName evidence="12">Methenyltetrahydrofolate cyclohydrolase</fullName>
            <ecNumber evidence="12">3.5.4.9</ecNumber>
        </recommendedName>
    </domain>
</protein>
<feature type="binding site" evidence="12">
    <location>
        <position position="231"/>
    </location>
    <ligand>
        <name>NADP(+)</name>
        <dbReference type="ChEBI" id="CHEBI:58349"/>
    </ligand>
</feature>
<dbReference type="SUPFAM" id="SSF53223">
    <property type="entry name" value="Aminoacid dehydrogenase-like, N-terminal domain"/>
    <property type="match status" value="1"/>
</dbReference>
<keyword evidence="6 12" id="KW-0378">Hydrolase</keyword>
<comment type="caution">
    <text evidence="12">Lacks conserved residue(s) required for the propagation of feature annotation.</text>
</comment>
<evidence type="ECO:0000313" key="16">
    <source>
        <dbReference type="Proteomes" id="UP000028926"/>
    </source>
</evidence>
<dbReference type="InterPro" id="IPR046346">
    <property type="entry name" value="Aminoacid_DH-like_N_sf"/>
</dbReference>
<comment type="function">
    <text evidence="12">Catalyzes the oxidation of 5,10-methylenetetrahydrofolate to 5,10-methenyltetrahydrofolate and then the hydrolysis of 5,10-methenyltetrahydrofolate to 10-formyltetrahydrofolate.</text>
</comment>
<comment type="catalytic activity">
    <reaction evidence="12">
        <text>(6R)-5,10-methylene-5,6,7,8-tetrahydrofolate + NADP(+) = (6R)-5,10-methenyltetrahydrofolate + NADPH</text>
        <dbReference type="Rhea" id="RHEA:22812"/>
        <dbReference type="ChEBI" id="CHEBI:15636"/>
        <dbReference type="ChEBI" id="CHEBI:57455"/>
        <dbReference type="ChEBI" id="CHEBI:57783"/>
        <dbReference type="ChEBI" id="CHEBI:58349"/>
        <dbReference type="EC" id="1.5.1.5"/>
    </reaction>
</comment>
<dbReference type="PROSITE" id="PS00767">
    <property type="entry name" value="THF_DHG_CYH_2"/>
    <property type="match status" value="1"/>
</dbReference>
<dbReference type="InterPro" id="IPR036291">
    <property type="entry name" value="NAD(P)-bd_dom_sf"/>
</dbReference>
<dbReference type="GO" id="GO:0009086">
    <property type="term" value="P:methionine biosynthetic process"/>
    <property type="evidence" value="ECO:0007669"/>
    <property type="project" value="UniProtKB-KW"/>
</dbReference>
<dbReference type="GO" id="GO:0006164">
    <property type="term" value="P:purine nucleotide biosynthetic process"/>
    <property type="evidence" value="ECO:0007669"/>
    <property type="project" value="UniProtKB-KW"/>
</dbReference>
<evidence type="ECO:0000259" key="13">
    <source>
        <dbReference type="Pfam" id="PF00763"/>
    </source>
</evidence>
<dbReference type="HOGENOM" id="CLU_034045_2_1_5"/>
<evidence type="ECO:0000259" key="14">
    <source>
        <dbReference type="Pfam" id="PF02882"/>
    </source>
</evidence>
<dbReference type="PANTHER" id="PTHR48099:SF5">
    <property type="entry name" value="C-1-TETRAHYDROFOLATE SYNTHASE, CYTOPLASMIC"/>
    <property type="match status" value="1"/>
</dbReference>
<gene>
    <name evidence="12" type="primary">folD</name>
    <name evidence="15" type="ORF">ID47_08960</name>
</gene>
<feature type="binding site" evidence="12">
    <location>
        <begin position="165"/>
        <end position="167"/>
    </location>
    <ligand>
        <name>NADP(+)</name>
        <dbReference type="ChEBI" id="CHEBI:58349"/>
    </ligand>
</feature>
<dbReference type="InterPro" id="IPR000672">
    <property type="entry name" value="THF_DH/CycHdrlase"/>
</dbReference>
<reference evidence="15 16" key="1">
    <citation type="submission" date="2014-07" db="EMBL/GenBank/DDBJ databases">
        <title>Comparative genomic insights into amoeba endosymbionts belonging to the families of Holosporaceae and Candidatus Midichloriaceae within Rickettsiales.</title>
        <authorList>
            <person name="Wang Z."/>
            <person name="Wu M."/>
        </authorList>
    </citation>
    <scope>NUCLEOTIDE SEQUENCE [LARGE SCALE GENOMIC DNA]</scope>
    <source>
        <strain evidence="15">PRA3</strain>
    </source>
</reference>
<comment type="catalytic activity">
    <reaction evidence="12">
        <text>(6R)-5,10-methenyltetrahydrofolate + H2O = (6R)-10-formyltetrahydrofolate + H(+)</text>
        <dbReference type="Rhea" id="RHEA:23700"/>
        <dbReference type="ChEBI" id="CHEBI:15377"/>
        <dbReference type="ChEBI" id="CHEBI:15378"/>
        <dbReference type="ChEBI" id="CHEBI:57455"/>
        <dbReference type="ChEBI" id="CHEBI:195366"/>
        <dbReference type="EC" id="3.5.4.9"/>
    </reaction>
</comment>
<evidence type="ECO:0000256" key="2">
    <source>
        <dbReference type="ARBA" id="ARBA00011738"/>
    </source>
</evidence>
<dbReference type="AlphaFoldDB" id="A0A077AYX4"/>
<name>A0A077AYX4_9PROT</name>
<dbReference type="GO" id="GO:0004477">
    <property type="term" value="F:methenyltetrahydrofolate cyclohydrolase activity"/>
    <property type="evidence" value="ECO:0007669"/>
    <property type="project" value="UniProtKB-UniRule"/>
</dbReference>
<keyword evidence="16" id="KW-1185">Reference proteome</keyword>
<dbReference type="PRINTS" id="PR00085">
    <property type="entry name" value="THFDHDRGNASE"/>
</dbReference>
<dbReference type="FunFam" id="3.40.50.10860:FF:000005">
    <property type="entry name" value="C-1-tetrahydrofolate synthase, cytoplasmic, putative"/>
    <property type="match status" value="1"/>
</dbReference>
<evidence type="ECO:0000256" key="11">
    <source>
        <dbReference type="ARBA" id="ARBA00023268"/>
    </source>
</evidence>
<dbReference type="Gene3D" id="3.40.50.10860">
    <property type="entry name" value="Leucine Dehydrogenase, chain A, domain 1"/>
    <property type="match status" value="1"/>
</dbReference>
<dbReference type="STRING" id="91604.ID47_08960"/>
<dbReference type="GO" id="GO:0000105">
    <property type="term" value="P:L-histidine biosynthetic process"/>
    <property type="evidence" value="ECO:0007669"/>
    <property type="project" value="UniProtKB-KW"/>
</dbReference>
<keyword evidence="3 12" id="KW-0554">One-carbon metabolism</keyword>
<keyword evidence="10 12" id="KW-0486">Methionine biosynthesis</keyword>
<evidence type="ECO:0000256" key="12">
    <source>
        <dbReference type="HAMAP-Rule" id="MF_01576"/>
    </source>
</evidence>
<dbReference type="EMBL" id="CP008941">
    <property type="protein sequence ID" value="AIK96833.1"/>
    <property type="molecule type" value="Genomic_DNA"/>
</dbReference>
<organism evidence="15 16">
    <name type="scientific">Candidatus Odyssella acanthamoebae</name>
    <dbReference type="NCBI Taxonomy" id="91604"/>
    <lineage>
        <taxon>Bacteria</taxon>
        <taxon>Pseudomonadati</taxon>
        <taxon>Pseudomonadota</taxon>
        <taxon>Alphaproteobacteria</taxon>
        <taxon>Holosporales</taxon>
        <taxon>Candidatus Paracaedibacteraceae</taxon>
        <taxon>Candidatus Odyssella</taxon>
    </lineage>
</organism>
<feature type="domain" description="Tetrahydrofolate dehydrogenase/cyclohydrolase catalytic" evidence="13">
    <location>
        <begin position="5"/>
        <end position="120"/>
    </location>
</feature>
<sequence length="290" mass="30728">MAVILDGKALAAQQKPSLMAKAHDLTLCLGRAPTLAVILVGEDPASQIYVGRKATMCKALGIHSIIHRLASSVTSADLIAVIEGLNDDETVDGILLQLPLPDHLDRYEALQHIDPAKDVDGLHPLNQGYLFQGKPTLVPCTPTGCLQLIKSCCEDLTGVNVTIIGTSVLVGRPLALLLMQQGATVTIANSKTRNLALVTQRSDIIVSATGRAHLITADHVKEGAIVIDVGIVKLNDRLIGDVDFAAVEKKAAFITPVPGGVGPMTIINLMANILKAAEERYHALQTLKNS</sequence>
<evidence type="ECO:0000256" key="9">
    <source>
        <dbReference type="ARBA" id="ARBA00023102"/>
    </source>
</evidence>
<dbReference type="UniPathway" id="UPA00193"/>
<dbReference type="KEGG" id="paca:ID47_08960"/>
<dbReference type="GO" id="GO:0004488">
    <property type="term" value="F:methylenetetrahydrofolate dehydrogenase (NADP+) activity"/>
    <property type="evidence" value="ECO:0007669"/>
    <property type="project" value="UniProtKB-UniRule"/>
</dbReference>
<feature type="domain" description="Tetrahydrofolate dehydrogenase/cyclohydrolase NAD(P)-binding" evidence="14">
    <location>
        <begin position="139"/>
        <end position="280"/>
    </location>
</feature>
<keyword evidence="7 12" id="KW-0521">NADP</keyword>
<accession>A0A077AYX4</accession>